<protein>
    <submittedName>
        <fullName evidence="1">Uncharacterized protein</fullName>
    </submittedName>
</protein>
<organism evidence="1">
    <name type="scientific">marine sediment metagenome</name>
    <dbReference type="NCBI Taxonomy" id="412755"/>
    <lineage>
        <taxon>unclassified sequences</taxon>
        <taxon>metagenomes</taxon>
        <taxon>ecological metagenomes</taxon>
    </lineage>
</organism>
<evidence type="ECO:0000313" key="1">
    <source>
        <dbReference type="EMBL" id="GAG08812.1"/>
    </source>
</evidence>
<dbReference type="EMBL" id="BARS01029809">
    <property type="protein sequence ID" value="GAG08812.1"/>
    <property type="molecule type" value="Genomic_DNA"/>
</dbReference>
<sequence>EIMSKNIDLTWIKDIHWWLDEYSNVLVLRNKLWFESAISKIKEVWTIIEKERVTGHQHRLPKKKVVRVSRSNSIVDATNNDTNTDNICLINIDTPTNTCLINVDNL</sequence>
<reference evidence="1" key="1">
    <citation type="journal article" date="2014" name="Front. Microbiol.">
        <title>High frequency of phylogenetically diverse reductive dehalogenase-homologous genes in deep subseafloor sedimentary metagenomes.</title>
        <authorList>
            <person name="Kawai M."/>
            <person name="Futagami T."/>
            <person name="Toyoda A."/>
            <person name="Takaki Y."/>
            <person name="Nishi S."/>
            <person name="Hori S."/>
            <person name="Arai W."/>
            <person name="Tsubouchi T."/>
            <person name="Morono Y."/>
            <person name="Uchiyama I."/>
            <person name="Ito T."/>
            <person name="Fujiyama A."/>
            <person name="Inagaki F."/>
            <person name="Takami H."/>
        </authorList>
    </citation>
    <scope>NUCLEOTIDE SEQUENCE</scope>
    <source>
        <strain evidence="1">Expedition CK06-06</strain>
    </source>
</reference>
<proteinExistence type="predicted"/>
<gene>
    <name evidence="1" type="ORF">S01H1_46549</name>
</gene>
<accession>X0VBX4</accession>
<feature type="non-terminal residue" evidence="1">
    <location>
        <position position="1"/>
    </location>
</feature>
<dbReference type="AlphaFoldDB" id="X0VBX4"/>
<name>X0VBX4_9ZZZZ</name>
<comment type="caution">
    <text evidence="1">The sequence shown here is derived from an EMBL/GenBank/DDBJ whole genome shotgun (WGS) entry which is preliminary data.</text>
</comment>